<dbReference type="KEGG" id="mhey:H2LOC_009615"/>
<keyword evidence="1" id="KW-0732">Signal</keyword>
<dbReference type="EMBL" id="CP046052">
    <property type="protein sequence ID" value="QGM45939.1"/>
    <property type="molecule type" value="Genomic_DNA"/>
</dbReference>
<feature type="chain" id="PRO_5025359234" evidence="1">
    <location>
        <begin position="22"/>
        <end position="79"/>
    </location>
</feature>
<proteinExistence type="predicted"/>
<gene>
    <name evidence="2" type="ORF">H2LOC_009615</name>
</gene>
<evidence type="ECO:0000313" key="2">
    <source>
        <dbReference type="EMBL" id="QGM45939.1"/>
    </source>
</evidence>
<evidence type="ECO:0000256" key="1">
    <source>
        <dbReference type="SAM" id="SignalP"/>
    </source>
</evidence>
<organism evidence="2 3">
    <name type="scientific">Methylocystis heyeri</name>
    <dbReference type="NCBI Taxonomy" id="391905"/>
    <lineage>
        <taxon>Bacteria</taxon>
        <taxon>Pseudomonadati</taxon>
        <taxon>Pseudomonadota</taxon>
        <taxon>Alphaproteobacteria</taxon>
        <taxon>Hyphomicrobiales</taxon>
        <taxon>Methylocystaceae</taxon>
        <taxon>Methylocystis</taxon>
    </lineage>
</organism>
<protein>
    <submittedName>
        <fullName evidence="2">Uncharacterized protein</fullName>
    </submittedName>
</protein>
<feature type="signal peptide" evidence="1">
    <location>
        <begin position="1"/>
        <end position="21"/>
    </location>
</feature>
<dbReference type="Proteomes" id="UP000309061">
    <property type="component" value="Chromosome"/>
</dbReference>
<reference evidence="2 3" key="1">
    <citation type="submission" date="2019-11" db="EMBL/GenBank/DDBJ databases">
        <title>The genome sequence of Methylocystis heyeri.</title>
        <authorList>
            <person name="Oshkin I.Y."/>
            <person name="Miroshnikov K."/>
            <person name="Dedysh S.N."/>
        </authorList>
    </citation>
    <scope>NUCLEOTIDE SEQUENCE [LARGE SCALE GENOMIC DNA]</scope>
    <source>
        <strain evidence="2 3">H2</strain>
    </source>
</reference>
<keyword evidence="3" id="KW-1185">Reference proteome</keyword>
<sequence length="79" mass="7900">MMKKLAALLFALPLTATFVHAAPSDAGDHPPGIAAQTANQAAPSAGGCAHCAGRDCADCPFHVAMQGNVAMPDGDHCAD</sequence>
<dbReference type="AlphaFoldDB" id="A0A6B8KE16"/>
<name>A0A6B8KE16_9HYPH</name>
<dbReference type="RefSeq" id="WP_136496204.1">
    <property type="nucleotide sequence ID" value="NZ_CP046052.1"/>
</dbReference>
<accession>A0A6B8KE16</accession>
<evidence type="ECO:0000313" key="3">
    <source>
        <dbReference type="Proteomes" id="UP000309061"/>
    </source>
</evidence>